<keyword evidence="5" id="KW-1185">Reference proteome</keyword>
<dbReference type="GO" id="GO:0016787">
    <property type="term" value="F:hydrolase activity"/>
    <property type="evidence" value="ECO:0007669"/>
    <property type="project" value="UniProtKB-KW"/>
</dbReference>
<proteinExistence type="inferred from homology"/>
<evidence type="ECO:0000256" key="2">
    <source>
        <dbReference type="ARBA" id="ARBA00022801"/>
    </source>
</evidence>
<dbReference type="Gene3D" id="3.40.50.1820">
    <property type="entry name" value="alpha/beta hydrolase"/>
    <property type="match status" value="1"/>
</dbReference>
<feature type="domain" description="Phospholipase/carboxylesterase/thioesterase" evidence="3">
    <location>
        <begin position="16"/>
        <end position="209"/>
    </location>
</feature>
<dbReference type="PANTHER" id="PTHR10655">
    <property type="entry name" value="LYSOPHOSPHOLIPASE-RELATED"/>
    <property type="match status" value="1"/>
</dbReference>
<evidence type="ECO:0000256" key="1">
    <source>
        <dbReference type="ARBA" id="ARBA00006499"/>
    </source>
</evidence>
<dbReference type="RefSeq" id="WP_083343386.1">
    <property type="nucleotide sequence ID" value="NZ_LT629690.1"/>
</dbReference>
<dbReference type="InterPro" id="IPR050565">
    <property type="entry name" value="LYPA1-2/EST-like"/>
</dbReference>
<gene>
    <name evidence="4" type="ORF">SAMN05444167_0046</name>
</gene>
<dbReference type="OrthoDB" id="9795555at2"/>
<dbReference type="Proteomes" id="UP000182427">
    <property type="component" value="Chromosome I"/>
</dbReference>
<dbReference type="EMBL" id="LT629690">
    <property type="protein sequence ID" value="SDE65265.1"/>
    <property type="molecule type" value="Genomic_DNA"/>
</dbReference>
<evidence type="ECO:0000313" key="4">
    <source>
        <dbReference type="EMBL" id="SDE65265.1"/>
    </source>
</evidence>
<evidence type="ECO:0000259" key="3">
    <source>
        <dbReference type="Pfam" id="PF02230"/>
    </source>
</evidence>
<dbReference type="PANTHER" id="PTHR10655:SF17">
    <property type="entry name" value="LYSOPHOSPHOLIPASE-LIKE PROTEIN 1"/>
    <property type="match status" value="1"/>
</dbReference>
<dbReference type="Pfam" id="PF02230">
    <property type="entry name" value="Abhydrolase_2"/>
    <property type="match status" value="1"/>
</dbReference>
<protein>
    <submittedName>
        <fullName evidence="4">Phospholipase/carboxylesterase/glyoxalase family protein</fullName>
    </submittedName>
</protein>
<dbReference type="InterPro" id="IPR003140">
    <property type="entry name" value="PLipase/COase/thioEstase"/>
</dbReference>
<comment type="similarity">
    <text evidence="1">Belongs to the AB hydrolase superfamily. AB hydrolase 2 family.</text>
</comment>
<sequence length="217" mass="23136">MQGPHDLSPVYTAGEPLKEAAGVVVLLHGRGSNAGDILGLSRAFMDMKLAFVAPQAAGNVWYPQRFIAPREMNEPDLSSALMKVKRIVDGLVGSGIPTERIVIAGFSQGACLASEFVASNPARYAGLIAFTGGLIGPLGSDLHHDGDLAGTPALFLCGDPDPHIPFVRVEESVEELKRMGAEVSLHRYPGKPHNVSAEELEQARILLQKVFSQNSTN</sequence>
<dbReference type="InterPro" id="IPR029058">
    <property type="entry name" value="AB_hydrolase_fold"/>
</dbReference>
<dbReference type="SUPFAM" id="SSF53474">
    <property type="entry name" value="alpha/beta-Hydrolases"/>
    <property type="match status" value="1"/>
</dbReference>
<evidence type="ECO:0000313" key="5">
    <source>
        <dbReference type="Proteomes" id="UP000182427"/>
    </source>
</evidence>
<accession>A0A1G7EPG5</accession>
<keyword evidence="2" id="KW-0378">Hydrolase</keyword>
<organism evidence="4 5">
    <name type="scientific">Terriglobus roseus</name>
    <dbReference type="NCBI Taxonomy" id="392734"/>
    <lineage>
        <taxon>Bacteria</taxon>
        <taxon>Pseudomonadati</taxon>
        <taxon>Acidobacteriota</taxon>
        <taxon>Terriglobia</taxon>
        <taxon>Terriglobales</taxon>
        <taxon>Acidobacteriaceae</taxon>
        <taxon>Terriglobus</taxon>
    </lineage>
</organism>
<name>A0A1G7EPG5_9BACT</name>
<reference evidence="4 5" key="1">
    <citation type="submission" date="2016-10" db="EMBL/GenBank/DDBJ databases">
        <authorList>
            <person name="de Groot N.N."/>
        </authorList>
    </citation>
    <scope>NUCLEOTIDE SEQUENCE [LARGE SCALE GENOMIC DNA]</scope>
    <source>
        <strain evidence="4 5">GAS232</strain>
    </source>
</reference>
<dbReference type="AlphaFoldDB" id="A0A1G7EPG5"/>